<organism evidence="1 2">
    <name type="scientific">Escherichia coli</name>
    <dbReference type="NCBI Taxonomy" id="562"/>
    <lineage>
        <taxon>Bacteria</taxon>
        <taxon>Pseudomonadati</taxon>
        <taxon>Pseudomonadota</taxon>
        <taxon>Gammaproteobacteria</taxon>
        <taxon>Enterobacterales</taxon>
        <taxon>Enterobacteriaceae</taxon>
        <taxon>Escherichia</taxon>
    </lineage>
</organism>
<name>A0A376ZR03_ECOLX</name>
<sequence length="102" mass="11795">MIVPVDAERDERGYWTHPALFGSGCESAADFHYWLRTQGLQCFVMTMWDEVPELFAVRSGGEEPDARDWMPEPPDDDGWFLGSVHDTRYGPACYWLRHIRTG</sequence>
<evidence type="ECO:0000313" key="1">
    <source>
        <dbReference type="EMBL" id="STK67728.1"/>
    </source>
</evidence>
<dbReference type="Proteomes" id="UP000254503">
    <property type="component" value="Unassembled WGS sequence"/>
</dbReference>
<reference evidence="1 2" key="1">
    <citation type="submission" date="2018-06" db="EMBL/GenBank/DDBJ databases">
        <authorList>
            <consortium name="Pathogen Informatics"/>
            <person name="Doyle S."/>
        </authorList>
    </citation>
    <scope>NUCLEOTIDE SEQUENCE [LARGE SCALE GENOMIC DNA]</scope>
    <source>
        <strain evidence="1 2">NCTC9045</strain>
    </source>
</reference>
<dbReference type="AlphaFoldDB" id="A0A376ZR03"/>
<gene>
    <name evidence="1" type="ORF">NCTC9045_05999</name>
</gene>
<proteinExistence type="predicted"/>
<dbReference type="EMBL" id="UGDD01000003">
    <property type="protein sequence ID" value="STK67728.1"/>
    <property type="molecule type" value="Genomic_DNA"/>
</dbReference>
<dbReference type="RefSeq" id="WP_001620832.1">
    <property type="nucleotide sequence ID" value="NZ_BFJO01000039.1"/>
</dbReference>
<evidence type="ECO:0000313" key="2">
    <source>
        <dbReference type="Proteomes" id="UP000254503"/>
    </source>
</evidence>
<accession>A0A376ZR03</accession>
<protein>
    <submittedName>
        <fullName evidence="1">Putative prophage protein</fullName>
    </submittedName>
</protein>